<organism evidence="2 3">
    <name type="scientific">Persicobacter diffluens</name>
    <dbReference type="NCBI Taxonomy" id="981"/>
    <lineage>
        <taxon>Bacteria</taxon>
        <taxon>Pseudomonadati</taxon>
        <taxon>Bacteroidota</taxon>
        <taxon>Cytophagia</taxon>
        <taxon>Cytophagales</taxon>
        <taxon>Persicobacteraceae</taxon>
        <taxon>Persicobacter</taxon>
    </lineage>
</organism>
<evidence type="ECO:0000256" key="1">
    <source>
        <dbReference type="SAM" id="MobiDB-lite"/>
    </source>
</evidence>
<dbReference type="AlphaFoldDB" id="A0AAN4W3A3"/>
<feature type="region of interest" description="Disordered" evidence="1">
    <location>
        <begin position="1"/>
        <end position="23"/>
    </location>
</feature>
<dbReference type="Proteomes" id="UP001310022">
    <property type="component" value="Unassembled WGS sequence"/>
</dbReference>
<evidence type="ECO:0000313" key="2">
    <source>
        <dbReference type="EMBL" id="GJM64934.1"/>
    </source>
</evidence>
<gene>
    <name evidence="2" type="ORF">PEDI_54860</name>
</gene>
<reference evidence="2 3" key="1">
    <citation type="submission" date="2021-12" db="EMBL/GenBank/DDBJ databases">
        <title>Genome sequencing of bacteria with rrn-lacking chromosome and rrn-plasmid.</title>
        <authorList>
            <person name="Anda M."/>
            <person name="Iwasaki W."/>
        </authorList>
    </citation>
    <scope>NUCLEOTIDE SEQUENCE [LARGE SCALE GENOMIC DNA]</scope>
    <source>
        <strain evidence="2 3">NBRC 15940</strain>
    </source>
</reference>
<name>A0AAN4W3A3_9BACT</name>
<keyword evidence="3" id="KW-1185">Reference proteome</keyword>
<sequence>MSHYPFQKSKKSEHGLSIHKKNDNYRKNPIHISQLGRFIPYTLQFM</sequence>
<dbReference type="EMBL" id="BQKE01000008">
    <property type="protein sequence ID" value="GJM64934.1"/>
    <property type="molecule type" value="Genomic_DNA"/>
</dbReference>
<accession>A0AAN4W3A3</accession>
<feature type="compositionally biased region" description="Basic and acidic residues" evidence="1">
    <location>
        <begin position="10"/>
        <end position="23"/>
    </location>
</feature>
<protein>
    <submittedName>
        <fullName evidence="2">Uncharacterized protein</fullName>
    </submittedName>
</protein>
<evidence type="ECO:0000313" key="3">
    <source>
        <dbReference type="Proteomes" id="UP001310022"/>
    </source>
</evidence>
<comment type="caution">
    <text evidence="2">The sequence shown here is derived from an EMBL/GenBank/DDBJ whole genome shotgun (WGS) entry which is preliminary data.</text>
</comment>
<proteinExistence type="predicted"/>